<dbReference type="STRING" id="105231.A0A1Y1HKB5"/>
<dbReference type="AlphaFoldDB" id="A0A1Y1HKB5"/>
<evidence type="ECO:0000256" key="1">
    <source>
        <dbReference type="ARBA" id="ARBA00004123"/>
    </source>
</evidence>
<evidence type="ECO:0000313" key="5">
    <source>
        <dbReference type="EMBL" id="GAQ78383.1"/>
    </source>
</evidence>
<gene>
    <name evidence="5" type="ORF">KFL_000120300</name>
</gene>
<comment type="subcellular location">
    <subcellularLocation>
        <location evidence="1">Nucleus</location>
    </subcellularLocation>
</comment>
<name>A0A1Y1HKB5_KLENI</name>
<dbReference type="GO" id="GO:0006357">
    <property type="term" value="P:regulation of transcription by RNA polymerase II"/>
    <property type="evidence" value="ECO:0000318"/>
    <property type="project" value="GO_Central"/>
</dbReference>
<feature type="region of interest" description="Disordered" evidence="3">
    <location>
        <begin position="127"/>
        <end position="236"/>
    </location>
</feature>
<dbReference type="PANTHER" id="PTHR16223:SF268">
    <property type="entry name" value="SPERMATOGENESIS- AND OOGENESIS-SPECIFIC BASIC HELIX-LOOP-HELIX-CONTAINING PROTEIN 2"/>
    <property type="match status" value="1"/>
</dbReference>
<keyword evidence="5" id="KW-0238">DNA-binding</keyword>
<dbReference type="OrthoDB" id="2020857at2759"/>
<dbReference type="GO" id="GO:0000978">
    <property type="term" value="F:RNA polymerase II cis-regulatory region sequence-specific DNA binding"/>
    <property type="evidence" value="ECO:0000318"/>
    <property type="project" value="GO_Central"/>
</dbReference>
<protein>
    <submittedName>
        <fullName evidence="5">Basic helix-loop-helix DNA-binding superfamily protein</fullName>
    </submittedName>
</protein>
<accession>A0A1Y1HKB5</accession>
<sequence length="548" mass="57560">MNLAQGGGEGLQGTEAPPFQMNVPEQASPAHFGAQRRLSLDQYYPGAIPERPSAADITARFILAQQDRMDQRKQLREQARQREAQQFGGIGSPQASYPTAASMATAQKAAKLWQSGPLQEALNEFVGEPPQSMHSGMLPQDNPAGARARARGLAYPSGQSFTVKAGPSGAAGQGGQRPGDAQSETSGKRGVPGGSGDEASAESAPQRKKARKPTPAASNPLELRIPPAPVFTAGGPPAPIDPPTQYLRRPGLEPSVRPSKIAPGLPFIYQPPTASLDFQQEKKEEVLPETHIKTTRARRGQATDPHSIAERLRREKISERMRQLQALIPHHKSNDKATMLGEIIEYIKFMQLQVHVLGLGKDTAAPLATRMVLGLGKDAAAPLATALPAGLPEVAKGPAEGPLPVQDASVAQDLLNHLETGPERAVQYLLERGLCLMPAPLAAQVLRSGPASDQQTAPPAGQATSGTVVQDQSASVASSAPSNVHVPSATQPAPTEHDVTPTTAVLSGWAEEEGTDRPAGTRRTSGGLAVPTGVQPSSRSGTQPGQGR</sequence>
<feature type="compositionally biased region" description="Low complexity" evidence="3">
    <location>
        <begin position="144"/>
        <end position="154"/>
    </location>
</feature>
<evidence type="ECO:0000256" key="2">
    <source>
        <dbReference type="ARBA" id="ARBA00023242"/>
    </source>
</evidence>
<feature type="compositionally biased region" description="Low complexity" evidence="3">
    <location>
        <begin position="468"/>
        <end position="489"/>
    </location>
</feature>
<keyword evidence="2" id="KW-0539">Nucleus</keyword>
<dbReference type="InterPro" id="IPR011598">
    <property type="entry name" value="bHLH_dom"/>
</dbReference>
<dbReference type="PANTHER" id="PTHR16223">
    <property type="entry name" value="TRANSCRIPTION FACTOR BHLH83-RELATED"/>
    <property type="match status" value="1"/>
</dbReference>
<dbReference type="SUPFAM" id="SSF47459">
    <property type="entry name" value="HLH, helix-loop-helix DNA-binding domain"/>
    <property type="match status" value="1"/>
</dbReference>
<feature type="region of interest" description="Disordered" evidence="3">
    <location>
        <begin position="1"/>
        <end position="34"/>
    </location>
</feature>
<evidence type="ECO:0000259" key="4">
    <source>
        <dbReference type="PROSITE" id="PS50888"/>
    </source>
</evidence>
<dbReference type="PROSITE" id="PS50888">
    <property type="entry name" value="BHLH"/>
    <property type="match status" value="1"/>
</dbReference>
<feature type="region of interest" description="Disordered" evidence="3">
    <location>
        <begin position="69"/>
        <end position="96"/>
    </location>
</feature>
<dbReference type="Proteomes" id="UP000054558">
    <property type="component" value="Unassembled WGS sequence"/>
</dbReference>
<dbReference type="GO" id="GO:0005634">
    <property type="term" value="C:nucleus"/>
    <property type="evidence" value="ECO:0000318"/>
    <property type="project" value="GO_Central"/>
</dbReference>
<dbReference type="GO" id="GO:0046983">
    <property type="term" value="F:protein dimerization activity"/>
    <property type="evidence" value="ECO:0007669"/>
    <property type="project" value="InterPro"/>
</dbReference>
<dbReference type="Pfam" id="PF00010">
    <property type="entry name" value="HLH"/>
    <property type="match status" value="1"/>
</dbReference>
<dbReference type="InterPro" id="IPR045843">
    <property type="entry name" value="IND-like"/>
</dbReference>
<dbReference type="SMART" id="SM00353">
    <property type="entry name" value="HLH"/>
    <property type="match status" value="1"/>
</dbReference>
<feature type="region of interest" description="Disordered" evidence="3">
    <location>
        <begin position="447"/>
        <end position="548"/>
    </location>
</feature>
<feature type="compositionally biased region" description="Polar residues" evidence="3">
    <location>
        <begin position="534"/>
        <end position="548"/>
    </location>
</feature>
<keyword evidence="6" id="KW-1185">Reference proteome</keyword>
<organism evidence="5 6">
    <name type="scientific">Klebsormidium nitens</name>
    <name type="common">Green alga</name>
    <name type="synonym">Ulothrix nitens</name>
    <dbReference type="NCBI Taxonomy" id="105231"/>
    <lineage>
        <taxon>Eukaryota</taxon>
        <taxon>Viridiplantae</taxon>
        <taxon>Streptophyta</taxon>
        <taxon>Klebsormidiophyceae</taxon>
        <taxon>Klebsormidiales</taxon>
        <taxon>Klebsormidiaceae</taxon>
        <taxon>Klebsormidium</taxon>
    </lineage>
</organism>
<proteinExistence type="predicted"/>
<feature type="compositionally biased region" description="Basic and acidic residues" evidence="3">
    <location>
        <begin position="69"/>
        <end position="83"/>
    </location>
</feature>
<dbReference type="InterPro" id="IPR036638">
    <property type="entry name" value="HLH_DNA-bd_sf"/>
</dbReference>
<feature type="compositionally biased region" description="Gly residues" evidence="3">
    <location>
        <begin position="1"/>
        <end position="11"/>
    </location>
</feature>
<dbReference type="EMBL" id="DF236961">
    <property type="protein sequence ID" value="GAQ78383.1"/>
    <property type="molecule type" value="Genomic_DNA"/>
</dbReference>
<evidence type="ECO:0000313" key="6">
    <source>
        <dbReference type="Proteomes" id="UP000054558"/>
    </source>
</evidence>
<feature type="compositionally biased region" description="Polar residues" evidence="3">
    <location>
        <begin position="451"/>
        <end position="467"/>
    </location>
</feature>
<feature type="domain" description="BHLH" evidence="4">
    <location>
        <begin position="301"/>
        <end position="350"/>
    </location>
</feature>
<reference evidence="5 6" key="1">
    <citation type="journal article" date="2014" name="Nat. Commun.">
        <title>Klebsormidium flaccidum genome reveals primary factors for plant terrestrial adaptation.</title>
        <authorList>
            <person name="Hori K."/>
            <person name="Maruyama F."/>
            <person name="Fujisawa T."/>
            <person name="Togashi T."/>
            <person name="Yamamoto N."/>
            <person name="Seo M."/>
            <person name="Sato S."/>
            <person name="Yamada T."/>
            <person name="Mori H."/>
            <person name="Tajima N."/>
            <person name="Moriyama T."/>
            <person name="Ikeuchi M."/>
            <person name="Watanabe M."/>
            <person name="Wada H."/>
            <person name="Kobayashi K."/>
            <person name="Saito M."/>
            <person name="Masuda T."/>
            <person name="Sasaki-Sekimoto Y."/>
            <person name="Mashiguchi K."/>
            <person name="Awai K."/>
            <person name="Shimojima M."/>
            <person name="Masuda S."/>
            <person name="Iwai M."/>
            <person name="Nobusawa T."/>
            <person name="Narise T."/>
            <person name="Kondo S."/>
            <person name="Saito H."/>
            <person name="Sato R."/>
            <person name="Murakawa M."/>
            <person name="Ihara Y."/>
            <person name="Oshima-Yamada Y."/>
            <person name="Ohtaka K."/>
            <person name="Satoh M."/>
            <person name="Sonobe K."/>
            <person name="Ishii M."/>
            <person name="Ohtani R."/>
            <person name="Kanamori-Sato M."/>
            <person name="Honoki R."/>
            <person name="Miyazaki D."/>
            <person name="Mochizuki H."/>
            <person name="Umetsu J."/>
            <person name="Higashi K."/>
            <person name="Shibata D."/>
            <person name="Kamiya Y."/>
            <person name="Sato N."/>
            <person name="Nakamura Y."/>
            <person name="Tabata S."/>
            <person name="Ida S."/>
            <person name="Kurokawa K."/>
            <person name="Ohta H."/>
        </authorList>
    </citation>
    <scope>NUCLEOTIDE SEQUENCE [LARGE SCALE GENOMIC DNA]</scope>
    <source>
        <strain evidence="5 6">NIES-2285</strain>
    </source>
</reference>
<evidence type="ECO:0000256" key="3">
    <source>
        <dbReference type="SAM" id="MobiDB-lite"/>
    </source>
</evidence>
<dbReference type="GO" id="GO:0000981">
    <property type="term" value="F:DNA-binding transcription factor activity, RNA polymerase II-specific"/>
    <property type="evidence" value="ECO:0000318"/>
    <property type="project" value="GO_Central"/>
</dbReference>
<dbReference type="Gene3D" id="4.10.280.10">
    <property type="entry name" value="Helix-loop-helix DNA-binding domain"/>
    <property type="match status" value="1"/>
</dbReference>